<comment type="similarity">
    <text evidence="2">Belongs to the GtrA family.</text>
</comment>
<feature type="transmembrane region" description="Helical" evidence="6">
    <location>
        <begin position="34"/>
        <end position="56"/>
    </location>
</feature>
<accession>A0ABT9NMF7</accession>
<evidence type="ECO:0000313" key="8">
    <source>
        <dbReference type="EMBL" id="MDP9821220.1"/>
    </source>
</evidence>
<evidence type="ECO:0000256" key="2">
    <source>
        <dbReference type="ARBA" id="ARBA00009399"/>
    </source>
</evidence>
<dbReference type="InterPro" id="IPR051401">
    <property type="entry name" value="GtrA_CellWall_Glycosyl"/>
</dbReference>
<dbReference type="InterPro" id="IPR007267">
    <property type="entry name" value="GtrA_DPMS_TM"/>
</dbReference>
<comment type="caution">
    <text evidence="8">The sequence shown here is derived from an EMBL/GenBank/DDBJ whole genome shotgun (WGS) entry which is preliminary data.</text>
</comment>
<keyword evidence="4 6" id="KW-1133">Transmembrane helix</keyword>
<gene>
    <name evidence="8" type="ORF">J2S59_001029</name>
</gene>
<dbReference type="RefSeq" id="WP_068119581.1">
    <property type="nucleotide sequence ID" value="NZ_CCXJ01000193.1"/>
</dbReference>
<evidence type="ECO:0000256" key="4">
    <source>
        <dbReference type="ARBA" id="ARBA00022989"/>
    </source>
</evidence>
<protein>
    <submittedName>
        <fullName evidence="8">Flippase GtrA</fullName>
    </submittedName>
</protein>
<keyword evidence="3 6" id="KW-0812">Transmembrane</keyword>
<comment type="subcellular location">
    <subcellularLocation>
        <location evidence="1">Membrane</location>
        <topology evidence="1">Multi-pass membrane protein</topology>
    </subcellularLocation>
</comment>
<keyword evidence="5 6" id="KW-0472">Membrane</keyword>
<keyword evidence="9" id="KW-1185">Reference proteome</keyword>
<organism evidence="8 9">
    <name type="scientific">Nocardioides massiliensis</name>
    <dbReference type="NCBI Taxonomy" id="1325935"/>
    <lineage>
        <taxon>Bacteria</taxon>
        <taxon>Bacillati</taxon>
        <taxon>Actinomycetota</taxon>
        <taxon>Actinomycetes</taxon>
        <taxon>Propionibacteriales</taxon>
        <taxon>Nocardioidaceae</taxon>
        <taxon>Nocardioides</taxon>
    </lineage>
</organism>
<feature type="transmembrane region" description="Helical" evidence="6">
    <location>
        <begin position="7"/>
        <end position="28"/>
    </location>
</feature>
<evidence type="ECO:0000256" key="5">
    <source>
        <dbReference type="ARBA" id="ARBA00023136"/>
    </source>
</evidence>
<dbReference type="Pfam" id="PF04138">
    <property type="entry name" value="GtrA_DPMS_TM"/>
    <property type="match status" value="1"/>
</dbReference>
<reference evidence="8 9" key="1">
    <citation type="submission" date="2023-07" db="EMBL/GenBank/DDBJ databases">
        <title>Sequencing the genomes of 1000 actinobacteria strains.</title>
        <authorList>
            <person name="Klenk H.-P."/>
        </authorList>
    </citation>
    <scope>NUCLEOTIDE SEQUENCE [LARGE SCALE GENOMIC DNA]</scope>
    <source>
        <strain evidence="8 9">GD13</strain>
    </source>
</reference>
<evidence type="ECO:0000256" key="6">
    <source>
        <dbReference type="SAM" id="Phobius"/>
    </source>
</evidence>
<feature type="domain" description="GtrA/DPMS transmembrane" evidence="7">
    <location>
        <begin position="9"/>
        <end position="120"/>
    </location>
</feature>
<evidence type="ECO:0000256" key="3">
    <source>
        <dbReference type="ARBA" id="ARBA00022692"/>
    </source>
</evidence>
<dbReference type="Proteomes" id="UP001240447">
    <property type="component" value="Unassembled WGS sequence"/>
</dbReference>
<feature type="transmembrane region" description="Helical" evidence="6">
    <location>
        <begin position="97"/>
        <end position="115"/>
    </location>
</feature>
<name>A0ABT9NMF7_9ACTN</name>
<evidence type="ECO:0000256" key="1">
    <source>
        <dbReference type="ARBA" id="ARBA00004141"/>
    </source>
</evidence>
<dbReference type="EMBL" id="JAUSQM010000001">
    <property type="protein sequence ID" value="MDP9821220.1"/>
    <property type="molecule type" value="Genomic_DNA"/>
</dbReference>
<evidence type="ECO:0000259" key="7">
    <source>
        <dbReference type="Pfam" id="PF04138"/>
    </source>
</evidence>
<dbReference type="PANTHER" id="PTHR38459:SF1">
    <property type="entry name" value="PROPHAGE BACTOPRENOL-LINKED GLUCOSE TRANSLOCASE HOMOLOG"/>
    <property type="match status" value="1"/>
</dbReference>
<sequence>MSHRRTATRFAIVGVLNTALDVGLFLLLHPHLGLVLANLVSVSCGMACSFVLNGRYTFGAGRLTWAQAWRFVLATGTAMWVLQPLVIAALVDPLPLAAAKLGGVAVGIAANYLAYRYLVWPSAEHGAERGVRHGPVRTSG</sequence>
<dbReference type="PANTHER" id="PTHR38459">
    <property type="entry name" value="PROPHAGE BACTOPRENOL-LINKED GLUCOSE TRANSLOCASE HOMOLOG"/>
    <property type="match status" value="1"/>
</dbReference>
<evidence type="ECO:0000313" key="9">
    <source>
        <dbReference type="Proteomes" id="UP001240447"/>
    </source>
</evidence>
<proteinExistence type="inferred from homology"/>
<feature type="transmembrane region" description="Helical" evidence="6">
    <location>
        <begin position="68"/>
        <end position="91"/>
    </location>
</feature>